<dbReference type="Gene3D" id="2.30.38.10">
    <property type="entry name" value="Luciferase, Domain 3"/>
    <property type="match status" value="1"/>
</dbReference>
<dbReference type="PANTHER" id="PTHR24096:SF149">
    <property type="entry name" value="AMP-BINDING DOMAIN-CONTAINING PROTEIN-RELATED"/>
    <property type="match status" value="1"/>
</dbReference>
<dbReference type="Proteomes" id="UP001432014">
    <property type="component" value="Chromosome"/>
</dbReference>
<dbReference type="Pfam" id="PF00501">
    <property type="entry name" value="AMP-binding"/>
    <property type="match status" value="1"/>
</dbReference>
<dbReference type="Gene3D" id="3.40.50.980">
    <property type="match status" value="1"/>
</dbReference>
<keyword evidence="2" id="KW-0436">Ligase</keyword>
<gene>
    <name evidence="4" type="ORF">OG469_01000</name>
</gene>
<accession>A0ABZ1W053</accession>
<evidence type="ECO:0000256" key="1">
    <source>
        <dbReference type="ARBA" id="ARBA00006432"/>
    </source>
</evidence>
<evidence type="ECO:0000256" key="2">
    <source>
        <dbReference type="ARBA" id="ARBA00022598"/>
    </source>
</evidence>
<proteinExistence type="inferred from homology"/>
<organism evidence="4 5">
    <name type="scientific">Kitasatospora herbaricolor</name>
    <dbReference type="NCBI Taxonomy" id="68217"/>
    <lineage>
        <taxon>Bacteria</taxon>
        <taxon>Bacillati</taxon>
        <taxon>Actinomycetota</taxon>
        <taxon>Actinomycetes</taxon>
        <taxon>Kitasatosporales</taxon>
        <taxon>Streptomycetaceae</taxon>
        <taxon>Kitasatospora</taxon>
    </lineage>
</organism>
<sequence length="122" mass="13237">MGSTDLSGLRMVTYVGSPASPERLAEAVEVFGDVLIQVYTSSEAGFVNMVSPAEHLEPRLRITVGRPIPGWVRITDPEDHRDLPPGETGEVCVRSPFTTSSYVAEPELTARTVRDGWAHTGV</sequence>
<reference evidence="4 5" key="1">
    <citation type="submission" date="2022-10" db="EMBL/GenBank/DDBJ databases">
        <title>The complete genomes of actinobacterial strains from the NBC collection.</title>
        <authorList>
            <person name="Joergensen T.S."/>
            <person name="Alvarez Arevalo M."/>
            <person name="Sterndorff E.B."/>
            <person name="Faurdal D."/>
            <person name="Vuksanovic O."/>
            <person name="Mourched A.-S."/>
            <person name="Charusanti P."/>
            <person name="Shaw S."/>
            <person name="Blin K."/>
            <person name="Weber T."/>
        </authorList>
    </citation>
    <scope>NUCLEOTIDE SEQUENCE [LARGE SCALE GENOMIC DNA]</scope>
    <source>
        <strain evidence="4 5">NBC_01247</strain>
    </source>
</reference>
<dbReference type="RefSeq" id="WP_329492814.1">
    <property type="nucleotide sequence ID" value="NZ_CP108460.1"/>
</dbReference>
<dbReference type="SUPFAM" id="SSF56801">
    <property type="entry name" value="Acetyl-CoA synthetase-like"/>
    <property type="match status" value="1"/>
</dbReference>
<dbReference type="EMBL" id="CP108482">
    <property type="protein sequence ID" value="WUS54199.1"/>
    <property type="molecule type" value="Genomic_DNA"/>
</dbReference>
<feature type="domain" description="AMP-dependent synthetase/ligase" evidence="3">
    <location>
        <begin position="4"/>
        <end position="102"/>
    </location>
</feature>
<dbReference type="InterPro" id="IPR000873">
    <property type="entry name" value="AMP-dep_synth/lig_dom"/>
</dbReference>
<evidence type="ECO:0000259" key="3">
    <source>
        <dbReference type="Pfam" id="PF00501"/>
    </source>
</evidence>
<dbReference type="PANTHER" id="PTHR24096">
    <property type="entry name" value="LONG-CHAIN-FATTY-ACID--COA LIGASE"/>
    <property type="match status" value="1"/>
</dbReference>
<keyword evidence="5" id="KW-1185">Reference proteome</keyword>
<evidence type="ECO:0000313" key="4">
    <source>
        <dbReference type="EMBL" id="WUS54199.1"/>
    </source>
</evidence>
<name>A0ABZ1W053_9ACTN</name>
<evidence type="ECO:0000313" key="5">
    <source>
        <dbReference type="Proteomes" id="UP001432014"/>
    </source>
</evidence>
<protein>
    <submittedName>
        <fullName evidence="4">AMP-binding protein</fullName>
    </submittedName>
</protein>
<comment type="similarity">
    <text evidence="1">Belongs to the ATP-dependent AMP-binding enzyme family.</text>
</comment>